<dbReference type="EMBL" id="JBFSHR010000027">
    <property type="protein sequence ID" value="MEX6429868.1"/>
    <property type="molecule type" value="Genomic_DNA"/>
</dbReference>
<reference evidence="3 4" key="1">
    <citation type="submission" date="2024-07" db="EMBL/GenBank/DDBJ databases">
        <title>Draft Genome Sequence of Ferrimicrobium acidiphilum Strain YE2023, Isolated from a Pulp of Bioleach Reactor.</title>
        <authorList>
            <person name="Elkina Y.A."/>
            <person name="Bulaeva A.G."/>
            <person name="Beletsky A.V."/>
            <person name="Mardanov A.V."/>
        </authorList>
    </citation>
    <scope>NUCLEOTIDE SEQUENCE [LARGE SCALE GENOMIC DNA]</scope>
    <source>
        <strain evidence="3 4">YE2023</strain>
    </source>
</reference>
<comment type="caution">
    <text evidence="3">The sequence shown here is derived from an EMBL/GenBank/DDBJ whole genome shotgun (WGS) entry which is preliminary data.</text>
</comment>
<name>A0ABV3Y5T1_9ACTN</name>
<proteinExistence type="predicted"/>
<dbReference type="Proteomes" id="UP001560267">
    <property type="component" value="Unassembled WGS sequence"/>
</dbReference>
<protein>
    <submittedName>
        <fullName evidence="3">DUF2510 domain-containing protein</fullName>
    </submittedName>
</protein>
<evidence type="ECO:0000313" key="4">
    <source>
        <dbReference type="Proteomes" id="UP001560267"/>
    </source>
</evidence>
<keyword evidence="1" id="KW-0812">Transmembrane</keyword>
<keyword evidence="1" id="KW-0472">Membrane</keyword>
<organism evidence="3 4">
    <name type="scientific">Ferrimicrobium acidiphilum</name>
    <dbReference type="NCBI Taxonomy" id="121039"/>
    <lineage>
        <taxon>Bacteria</taxon>
        <taxon>Bacillati</taxon>
        <taxon>Actinomycetota</taxon>
        <taxon>Acidimicrobiia</taxon>
        <taxon>Acidimicrobiales</taxon>
        <taxon>Acidimicrobiaceae</taxon>
        <taxon>Ferrimicrobium</taxon>
    </lineage>
</organism>
<evidence type="ECO:0000256" key="1">
    <source>
        <dbReference type="SAM" id="Phobius"/>
    </source>
</evidence>
<accession>A0ABV3Y5T1</accession>
<sequence>MLGSRRGIRPPMKPGWYPDGDGRLRYFDGSVWTDARRQRPNFTHFTGELPLAEVSFRRPVHRSRRLVRLVSLIVVALLLGGVIAQLVIFSVLGGSSPDIRGLASYRQAASGVCSSVFDGVRVVELEQDTPRLLSTKLGQTASAFGVLASETKNVPQSRILAARWSNLAIAWVRYTRQHQGHRDSVVTAMRAVDAAVSSAGVRDCAIFTKSALQVMLS</sequence>
<feature type="transmembrane region" description="Helical" evidence="1">
    <location>
        <begin position="66"/>
        <end position="92"/>
    </location>
</feature>
<gene>
    <name evidence="3" type="ORF">AB6A68_08460</name>
</gene>
<dbReference type="Pfam" id="PF10708">
    <property type="entry name" value="DUF2510"/>
    <property type="match status" value="1"/>
</dbReference>
<feature type="domain" description="DUF2510" evidence="2">
    <location>
        <begin position="14"/>
        <end position="40"/>
    </location>
</feature>
<keyword evidence="4" id="KW-1185">Reference proteome</keyword>
<evidence type="ECO:0000259" key="2">
    <source>
        <dbReference type="Pfam" id="PF10708"/>
    </source>
</evidence>
<keyword evidence="1" id="KW-1133">Transmembrane helix</keyword>
<evidence type="ECO:0000313" key="3">
    <source>
        <dbReference type="EMBL" id="MEX6429868.1"/>
    </source>
</evidence>
<dbReference type="InterPro" id="IPR018929">
    <property type="entry name" value="DUF2510"/>
</dbReference>